<gene>
    <name evidence="2" type="ORF">ANN_12961</name>
</gene>
<feature type="compositionally biased region" description="Basic and acidic residues" evidence="1">
    <location>
        <begin position="205"/>
        <end position="241"/>
    </location>
</feature>
<name>A0ABQ8TKL1_PERAM</name>
<comment type="caution">
    <text evidence="2">The sequence shown here is derived from an EMBL/GenBank/DDBJ whole genome shotgun (WGS) entry which is preliminary data.</text>
</comment>
<dbReference type="Proteomes" id="UP001148838">
    <property type="component" value="Unassembled WGS sequence"/>
</dbReference>
<evidence type="ECO:0000313" key="3">
    <source>
        <dbReference type="Proteomes" id="UP001148838"/>
    </source>
</evidence>
<accession>A0ABQ8TKL1</accession>
<sequence length="363" mass="40250">MSPGSSTESYPAFARIGLRENPGKNLNQVTCPDRDSNPGHLVSRPDALTAPYKVDLNNFEGKIVPGLGIEPEFQGSSVGRALVRLTKGSGPLRLAGLVACIVESRNAYRVLVVRPEGKRSLERPRRRWENNIKMDMRAVGYGGRDWINLAHNVFGNKLPLQRNAIIKARLLTFSFLISAKKNCDTYTMDVGTAVDSQLSSHSSRKREDRAEHFGTARGGEKRGGVLRQRDESARASGAGREERALDFSGVQSLETRRTFEATSLIRRPEFECSGPQLEGPEFECSGPRLEGPEFEYSELSLKIYGSRYCELEQACRDVAMHVGQMNHLEWGSRLAGCLTAMLCKSPISGLAWLPVWVESLPPR</sequence>
<evidence type="ECO:0000313" key="2">
    <source>
        <dbReference type="EMBL" id="KAJ4446267.1"/>
    </source>
</evidence>
<keyword evidence="3" id="KW-1185">Reference proteome</keyword>
<proteinExistence type="predicted"/>
<organism evidence="2 3">
    <name type="scientific">Periplaneta americana</name>
    <name type="common">American cockroach</name>
    <name type="synonym">Blatta americana</name>
    <dbReference type="NCBI Taxonomy" id="6978"/>
    <lineage>
        <taxon>Eukaryota</taxon>
        <taxon>Metazoa</taxon>
        <taxon>Ecdysozoa</taxon>
        <taxon>Arthropoda</taxon>
        <taxon>Hexapoda</taxon>
        <taxon>Insecta</taxon>
        <taxon>Pterygota</taxon>
        <taxon>Neoptera</taxon>
        <taxon>Polyneoptera</taxon>
        <taxon>Dictyoptera</taxon>
        <taxon>Blattodea</taxon>
        <taxon>Blattoidea</taxon>
        <taxon>Blattidae</taxon>
        <taxon>Blattinae</taxon>
        <taxon>Periplaneta</taxon>
    </lineage>
</organism>
<reference evidence="2 3" key="1">
    <citation type="journal article" date="2022" name="Allergy">
        <title>Genome assembly and annotation of Periplaneta americana reveal a comprehensive cockroach allergen profile.</title>
        <authorList>
            <person name="Wang L."/>
            <person name="Xiong Q."/>
            <person name="Saelim N."/>
            <person name="Wang L."/>
            <person name="Nong W."/>
            <person name="Wan A.T."/>
            <person name="Shi M."/>
            <person name="Liu X."/>
            <person name="Cao Q."/>
            <person name="Hui J.H.L."/>
            <person name="Sookrung N."/>
            <person name="Leung T.F."/>
            <person name="Tungtrongchitr A."/>
            <person name="Tsui S.K.W."/>
        </authorList>
    </citation>
    <scope>NUCLEOTIDE SEQUENCE [LARGE SCALE GENOMIC DNA]</scope>
    <source>
        <strain evidence="2">PWHHKU_190912</strain>
    </source>
</reference>
<feature type="region of interest" description="Disordered" evidence="1">
    <location>
        <begin position="197"/>
        <end position="241"/>
    </location>
</feature>
<dbReference type="EMBL" id="JAJSOF020000009">
    <property type="protein sequence ID" value="KAJ4446267.1"/>
    <property type="molecule type" value="Genomic_DNA"/>
</dbReference>
<protein>
    <submittedName>
        <fullName evidence="2">Uncharacterized protein</fullName>
    </submittedName>
</protein>
<evidence type="ECO:0000256" key="1">
    <source>
        <dbReference type="SAM" id="MobiDB-lite"/>
    </source>
</evidence>